<name>A0A1I0RGM3_9FIRM</name>
<dbReference type="InterPro" id="IPR015424">
    <property type="entry name" value="PyrdxlP-dep_Trfase"/>
</dbReference>
<accession>A0A1I0RGM3</accession>
<organism evidence="1 2">
    <name type="scientific">[Clostridium] fimetarium</name>
    <dbReference type="NCBI Taxonomy" id="99656"/>
    <lineage>
        <taxon>Bacteria</taxon>
        <taxon>Bacillati</taxon>
        <taxon>Bacillota</taxon>
        <taxon>Clostridia</taxon>
        <taxon>Lachnospirales</taxon>
        <taxon>Lachnospiraceae</taxon>
    </lineage>
</organism>
<dbReference type="Gene3D" id="3.40.640.10">
    <property type="entry name" value="Type I PLP-dependent aspartate aminotransferase-like (Major domain)"/>
    <property type="match status" value="1"/>
</dbReference>
<dbReference type="STRING" id="99656.SAMN05421659_11557"/>
<evidence type="ECO:0000313" key="2">
    <source>
        <dbReference type="Proteomes" id="UP000199701"/>
    </source>
</evidence>
<dbReference type="EMBL" id="FOJI01000015">
    <property type="protein sequence ID" value="SEW39816.1"/>
    <property type="molecule type" value="Genomic_DNA"/>
</dbReference>
<protein>
    <recommendedName>
        <fullName evidence="3">dTDP-4-amino-4,6-dideoxygalactose transaminase</fullName>
    </recommendedName>
</protein>
<dbReference type="AlphaFoldDB" id="A0A1I0RGM3"/>
<sequence>MEDQMEIGSFLELKFLSGLEYYVGDHVARLNTGRAAILHAIKILNQDIIYLPYYQCETVKDFLLKNGVKIKYYYCDRAFNPLITDYIENAAILLVNYFGIMSSARMCSLASKYKNVIIDNSQAFFAPPIANCMNVYSARKFIGAPDGAYLIGSHANDYLEEYEQDYSSDTSLFLLQRIEYGCAGKAYENKKTNDDRIDNSSIKKMSKLTHAILDGTDYNLIKRIRKVNFEIACSLFKNINKIDPTEFYEEDCVPMVYPLVIEDNRTLPKLIENNVFQGHWWSYILDEVNSDTFEYYLSKNMIPITIDQRYGEKEIKYVFDLITSN</sequence>
<keyword evidence="2" id="KW-1185">Reference proteome</keyword>
<reference evidence="1 2" key="1">
    <citation type="submission" date="2016-10" db="EMBL/GenBank/DDBJ databases">
        <authorList>
            <person name="de Groot N.N."/>
        </authorList>
    </citation>
    <scope>NUCLEOTIDE SEQUENCE [LARGE SCALE GENOMIC DNA]</scope>
    <source>
        <strain evidence="1 2">DSM 9179</strain>
    </source>
</reference>
<dbReference type="SUPFAM" id="SSF53383">
    <property type="entry name" value="PLP-dependent transferases"/>
    <property type="match status" value="1"/>
</dbReference>
<gene>
    <name evidence="1" type="ORF">SAMN05421659_11557</name>
</gene>
<dbReference type="Proteomes" id="UP000199701">
    <property type="component" value="Unassembled WGS sequence"/>
</dbReference>
<evidence type="ECO:0000313" key="1">
    <source>
        <dbReference type="EMBL" id="SEW39816.1"/>
    </source>
</evidence>
<proteinExistence type="predicted"/>
<dbReference type="RefSeq" id="WP_207647455.1">
    <property type="nucleotide sequence ID" value="NZ_FOJI01000015.1"/>
</dbReference>
<evidence type="ECO:0008006" key="3">
    <source>
        <dbReference type="Google" id="ProtNLM"/>
    </source>
</evidence>
<dbReference type="InterPro" id="IPR015421">
    <property type="entry name" value="PyrdxlP-dep_Trfase_major"/>
</dbReference>